<evidence type="ECO:0000313" key="3">
    <source>
        <dbReference type="EMBL" id="GAA48152.1"/>
    </source>
</evidence>
<proteinExistence type="predicted"/>
<dbReference type="AlphaFoldDB" id="G7Y5B6"/>
<reference evidence="3" key="1">
    <citation type="journal article" date="2011" name="Genome Biol.">
        <title>The draft genome of the carcinogenic human liver fluke Clonorchis sinensis.</title>
        <authorList>
            <person name="Wang X."/>
            <person name="Chen W."/>
            <person name="Huang Y."/>
            <person name="Sun J."/>
            <person name="Men J."/>
            <person name="Liu H."/>
            <person name="Luo F."/>
            <person name="Guo L."/>
            <person name="Lv X."/>
            <person name="Deng C."/>
            <person name="Zhou C."/>
            <person name="Fan Y."/>
            <person name="Li X."/>
            <person name="Huang L."/>
            <person name="Hu Y."/>
            <person name="Liang C."/>
            <person name="Hu X."/>
            <person name="Xu J."/>
            <person name="Yu X."/>
        </authorList>
    </citation>
    <scope>NUCLEOTIDE SEQUENCE [LARGE SCALE GENOMIC DNA]</scope>
    <source>
        <strain evidence="3">Henan</strain>
    </source>
</reference>
<organism evidence="3 4">
    <name type="scientific">Clonorchis sinensis</name>
    <name type="common">Chinese liver fluke</name>
    <dbReference type="NCBI Taxonomy" id="79923"/>
    <lineage>
        <taxon>Eukaryota</taxon>
        <taxon>Metazoa</taxon>
        <taxon>Spiralia</taxon>
        <taxon>Lophotrochozoa</taxon>
        <taxon>Platyhelminthes</taxon>
        <taxon>Trematoda</taxon>
        <taxon>Digenea</taxon>
        <taxon>Opisthorchiida</taxon>
        <taxon>Opisthorchiata</taxon>
        <taxon>Opisthorchiidae</taxon>
        <taxon>Clonorchis</taxon>
    </lineage>
</organism>
<feature type="region of interest" description="Disordered" evidence="1">
    <location>
        <begin position="105"/>
        <end position="186"/>
    </location>
</feature>
<accession>G7Y5B6</accession>
<dbReference type="Proteomes" id="UP000008909">
    <property type="component" value="Unassembled WGS sequence"/>
</dbReference>
<protein>
    <recommendedName>
        <fullName evidence="2">Nucleolar protein 4 helical domain-containing protein</fullName>
    </recommendedName>
</protein>
<reference key="2">
    <citation type="submission" date="2011-10" db="EMBL/GenBank/DDBJ databases">
        <title>The genome and transcriptome sequence of Clonorchis sinensis provide insights into the carcinogenic liver fluke.</title>
        <authorList>
            <person name="Wang X."/>
            <person name="Huang Y."/>
            <person name="Chen W."/>
            <person name="Liu H."/>
            <person name="Guo L."/>
            <person name="Chen Y."/>
            <person name="Luo F."/>
            <person name="Zhou W."/>
            <person name="Sun J."/>
            <person name="Mao Q."/>
            <person name="Liang P."/>
            <person name="Zhou C."/>
            <person name="Tian Y."/>
            <person name="Men J."/>
            <person name="Lv X."/>
            <person name="Huang L."/>
            <person name="Zhou J."/>
            <person name="Hu Y."/>
            <person name="Li R."/>
            <person name="Zhang F."/>
            <person name="Lei H."/>
            <person name="Li X."/>
            <person name="Hu X."/>
            <person name="Liang C."/>
            <person name="Xu J."/>
            <person name="Wu Z."/>
            <person name="Yu X."/>
        </authorList>
    </citation>
    <scope>NUCLEOTIDE SEQUENCE</scope>
    <source>
        <strain>Henan</strain>
    </source>
</reference>
<sequence>MAHAMYFSYVIYPSFQSYITVADLRFLDIRNTHLDSEQDGRNFPSGHKQTITLERKEFLSDLSIMTEEGFRTGNSDFSTELPFPMTLEVDQPTNTVTGYCQKRIREEMRSNGSTRNDEYQHRGSQPIINSTQVYDCKGGSTKKRRTCDSSDESASIGSMEALSHQTVEPDDSSEEASSHKRTNPPSFVRRIVDDTLDRTITFCEQPRQAIIALEHICAKAWPQLELKRHRNRIRAYLKACRRNSKKNKGQINMKEPPMNGLSIEARHLVANALSLVSEEVNKLKRKIHSEHAKNLTLRKPSISPLKNNYTLPDAQESHFNTNSLAPKDISVNSVKSQTESPYTCGENVEPDIFSTNRYDINLLCKPMPACSHSGSNINSTCKNDATLTGIGTTSNLFPAPSSYDNMYMAAMLRLLPSVLQHPLAVNNPNDKQPSLYTKSTLSSDRLVKGKLMNGSPISAWNTSHGYIEEKLTNDFGNHPCSSDLALNRDRANAYLGLPYEDDVCKPFSRFSINYFTEDLGSSMPAPEAPPAHINAIQYSFSLNEAVQKLTDVRILTKFFRLKVTVIITITPVATHFLNPKLGGPEGCVGQTSNHCTA</sequence>
<dbReference type="InterPro" id="IPR056549">
    <property type="entry name" value="HTH_NOL4"/>
</dbReference>
<evidence type="ECO:0000259" key="2">
    <source>
        <dbReference type="Pfam" id="PF23079"/>
    </source>
</evidence>
<evidence type="ECO:0000256" key="1">
    <source>
        <dbReference type="SAM" id="MobiDB-lite"/>
    </source>
</evidence>
<dbReference type="Pfam" id="PF23079">
    <property type="entry name" value="HTH_NOL4_2nd"/>
    <property type="match status" value="1"/>
</dbReference>
<evidence type="ECO:0000313" key="4">
    <source>
        <dbReference type="Proteomes" id="UP000008909"/>
    </source>
</evidence>
<name>G7Y5B6_CLOSI</name>
<feature type="compositionally biased region" description="Polar residues" evidence="1">
    <location>
        <begin position="122"/>
        <end position="133"/>
    </location>
</feature>
<gene>
    <name evidence="3" type="ORF">CLF_101242</name>
</gene>
<feature type="non-terminal residue" evidence="3">
    <location>
        <position position="597"/>
    </location>
</feature>
<keyword evidence="4" id="KW-1185">Reference proteome</keyword>
<dbReference type="EMBL" id="DF142871">
    <property type="protein sequence ID" value="GAA48152.1"/>
    <property type="molecule type" value="Genomic_DNA"/>
</dbReference>
<feature type="compositionally biased region" description="Basic and acidic residues" evidence="1">
    <location>
        <begin position="105"/>
        <end position="121"/>
    </location>
</feature>
<feature type="domain" description="Nucleolar protein 4 helical" evidence="2">
    <location>
        <begin position="187"/>
        <end position="245"/>
    </location>
</feature>